<keyword evidence="1" id="KW-0812">Transmembrane</keyword>
<dbReference type="EMBL" id="BAABAT010000060">
    <property type="protein sequence ID" value="GAA4263054.1"/>
    <property type="molecule type" value="Genomic_DNA"/>
</dbReference>
<reference evidence="3" key="1">
    <citation type="journal article" date="2019" name="Int. J. Syst. Evol. Microbiol.">
        <title>The Global Catalogue of Microorganisms (GCM) 10K type strain sequencing project: providing services to taxonomists for standard genome sequencing and annotation.</title>
        <authorList>
            <consortium name="The Broad Institute Genomics Platform"/>
            <consortium name="The Broad Institute Genome Sequencing Center for Infectious Disease"/>
            <person name="Wu L."/>
            <person name="Ma J."/>
        </authorList>
    </citation>
    <scope>NUCLEOTIDE SEQUENCE [LARGE SCALE GENOMIC DNA]</scope>
    <source>
        <strain evidence="3">JCM 17441</strain>
    </source>
</reference>
<comment type="caution">
    <text evidence="2">The sequence shown here is derived from an EMBL/GenBank/DDBJ whole genome shotgun (WGS) entry which is preliminary data.</text>
</comment>
<proteinExistence type="predicted"/>
<organism evidence="2 3">
    <name type="scientific">Dactylosporangium darangshiense</name>
    <dbReference type="NCBI Taxonomy" id="579108"/>
    <lineage>
        <taxon>Bacteria</taxon>
        <taxon>Bacillati</taxon>
        <taxon>Actinomycetota</taxon>
        <taxon>Actinomycetes</taxon>
        <taxon>Micromonosporales</taxon>
        <taxon>Micromonosporaceae</taxon>
        <taxon>Dactylosporangium</taxon>
    </lineage>
</organism>
<keyword evidence="1" id="KW-0472">Membrane</keyword>
<evidence type="ECO:0000313" key="3">
    <source>
        <dbReference type="Proteomes" id="UP001500620"/>
    </source>
</evidence>
<sequence>MATPRALVVGLGGGAAIAGSWAAIALLWPPIPPHIGLAVILLGAGVAGIGIAMERRRGAAAAWCAATTAGTTGALLVLNLVMPLSAFGADRLIPQLMPPALPPAVQIAESRIELPDRYLWLLLLAWFVALAQWVAARPAFDGLEPDGLAQQQDRNAAGVIVGVEDQ</sequence>
<gene>
    <name evidence="2" type="ORF">GCM10022255_104120</name>
</gene>
<dbReference type="RefSeq" id="WP_345141612.1">
    <property type="nucleotide sequence ID" value="NZ_BAABAT010000060.1"/>
</dbReference>
<feature type="transmembrane region" description="Helical" evidence="1">
    <location>
        <begin position="7"/>
        <end position="28"/>
    </location>
</feature>
<keyword evidence="3" id="KW-1185">Reference proteome</keyword>
<feature type="transmembrane region" description="Helical" evidence="1">
    <location>
        <begin position="60"/>
        <end position="82"/>
    </location>
</feature>
<keyword evidence="1" id="KW-1133">Transmembrane helix</keyword>
<accession>A0ABP8DSY0</accession>
<name>A0ABP8DSY0_9ACTN</name>
<protein>
    <submittedName>
        <fullName evidence="2">Uncharacterized protein</fullName>
    </submittedName>
</protein>
<feature type="transmembrane region" description="Helical" evidence="1">
    <location>
        <begin position="34"/>
        <end position="53"/>
    </location>
</feature>
<evidence type="ECO:0000313" key="2">
    <source>
        <dbReference type="EMBL" id="GAA4263054.1"/>
    </source>
</evidence>
<evidence type="ECO:0000256" key="1">
    <source>
        <dbReference type="SAM" id="Phobius"/>
    </source>
</evidence>
<dbReference type="Proteomes" id="UP001500620">
    <property type="component" value="Unassembled WGS sequence"/>
</dbReference>